<dbReference type="SUPFAM" id="SSF52540">
    <property type="entry name" value="P-loop containing nucleoside triphosphate hydrolases"/>
    <property type="match status" value="1"/>
</dbReference>
<evidence type="ECO:0000313" key="8">
    <source>
        <dbReference type="Proteomes" id="UP000582090"/>
    </source>
</evidence>
<evidence type="ECO:0000256" key="3">
    <source>
        <dbReference type="ARBA" id="ARBA00022519"/>
    </source>
</evidence>
<protein>
    <submittedName>
        <fullName evidence="7">Energy-coupling factor transporter ATP-binding protein EcfA2</fullName>
    </submittedName>
</protein>
<evidence type="ECO:0000256" key="1">
    <source>
        <dbReference type="ARBA" id="ARBA00004417"/>
    </source>
</evidence>
<organism evidence="7 8">
    <name type="scientific">Rhizobium metallidurans</name>
    <dbReference type="NCBI Taxonomy" id="1265931"/>
    <lineage>
        <taxon>Bacteria</taxon>
        <taxon>Pseudomonadati</taxon>
        <taxon>Pseudomonadota</taxon>
        <taxon>Alphaproteobacteria</taxon>
        <taxon>Hyphomicrobiales</taxon>
        <taxon>Rhizobiaceae</taxon>
        <taxon>Rhizobium/Agrobacterium group</taxon>
        <taxon>Rhizobium</taxon>
    </lineage>
</organism>
<dbReference type="PANTHER" id="PTHR43875:SF10">
    <property type="entry name" value="BLL2173 PROTEIN"/>
    <property type="match status" value="1"/>
</dbReference>
<dbReference type="InterPro" id="IPR017871">
    <property type="entry name" value="ABC_transporter-like_CS"/>
</dbReference>
<comment type="subcellular location">
    <subcellularLocation>
        <location evidence="1">Cell inner membrane</location>
        <topology evidence="1">Peripheral membrane protein</topology>
    </subcellularLocation>
</comment>
<evidence type="ECO:0000259" key="6">
    <source>
        <dbReference type="Pfam" id="PF00005"/>
    </source>
</evidence>
<accession>A0A7W6GDY4</accession>
<keyword evidence="3" id="KW-1003">Cell membrane</keyword>
<dbReference type="Gene3D" id="3.40.50.300">
    <property type="entry name" value="P-loop containing nucleotide triphosphate hydrolases"/>
    <property type="match status" value="1"/>
</dbReference>
<dbReference type="PROSITE" id="PS00221">
    <property type="entry name" value="MIP"/>
    <property type="match status" value="1"/>
</dbReference>
<dbReference type="InterPro" id="IPR022357">
    <property type="entry name" value="MIP_CS"/>
</dbReference>
<name>A0A7W6GDY4_9HYPH</name>
<dbReference type="GO" id="GO:0005524">
    <property type="term" value="F:ATP binding"/>
    <property type="evidence" value="ECO:0007669"/>
    <property type="project" value="UniProtKB-KW"/>
</dbReference>
<keyword evidence="3" id="KW-0997">Cell inner membrane</keyword>
<comment type="caution">
    <text evidence="7">The sequence shown here is derived from an EMBL/GenBank/DDBJ whole genome shotgun (WGS) entry which is preliminary data.</text>
</comment>
<dbReference type="PANTHER" id="PTHR43875">
    <property type="entry name" value="MALTODEXTRIN IMPORT ATP-BINDING PROTEIN MSMX"/>
    <property type="match status" value="1"/>
</dbReference>
<evidence type="ECO:0000256" key="4">
    <source>
        <dbReference type="ARBA" id="ARBA00022741"/>
    </source>
</evidence>
<keyword evidence="3" id="KW-0472">Membrane</keyword>
<dbReference type="EMBL" id="JACIDW010000053">
    <property type="protein sequence ID" value="MBB3967389.1"/>
    <property type="molecule type" value="Genomic_DNA"/>
</dbReference>
<sequence>MRVKEAATILGLEKYLDRYPRQLSGGQRQRVAIGRAIVRDPEVFLFDEPLSNLDAKLRVAMRAEIKELHQRMKTTTVYVTHDQFEAMTMADKIVVMHDGVVEQIGARVDRTGVALKEHAVDLHHPVDALGIRPWSVFIAGFTAQDHVNPAISVGRHVVDDRLDLIHQLLIGERRPPSGSGRTLPHTFRYVGSGDTQGLAHRHHREPSFGNESERNRCFFDPDAISSASFRISPSIVFLPRRRCSSFT</sequence>
<dbReference type="Proteomes" id="UP000582090">
    <property type="component" value="Unassembled WGS sequence"/>
</dbReference>
<keyword evidence="8" id="KW-1185">Reference proteome</keyword>
<evidence type="ECO:0000256" key="2">
    <source>
        <dbReference type="ARBA" id="ARBA00005417"/>
    </source>
</evidence>
<evidence type="ECO:0000256" key="5">
    <source>
        <dbReference type="ARBA" id="ARBA00022840"/>
    </source>
</evidence>
<dbReference type="InterPro" id="IPR003439">
    <property type="entry name" value="ABC_transporter-like_ATP-bd"/>
</dbReference>
<dbReference type="AlphaFoldDB" id="A0A7W6GDY4"/>
<gene>
    <name evidence="7" type="ORF">GGQ67_005092</name>
</gene>
<dbReference type="GO" id="GO:0055052">
    <property type="term" value="C:ATP-binding cassette (ABC) transporter complex, substrate-binding subunit-containing"/>
    <property type="evidence" value="ECO:0007669"/>
    <property type="project" value="TreeGrafter"/>
</dbReference>
<reference evidence="7 8" key="1">
    <citation type="submission" date="2020-08" db="EMBL/GenBank/DDBJ databases">
        <title>Genomic Encyclopedia of Type Strains, Phase IV (KMG-IV): sequencing the most valuable type-strain genomes for metagenomic binning, comparative biology and taxonomic classification.</title>
        <authorList>
            <person name="Goeker M."/>
        </authorList>
    </citation>
    <scope>NUCLEOTIDE SEQUENCE [LARGE SCALE GENOMIC DNA]</scope>
    <source>
        <strain evidence="7 8">DSM 26575</strain>
    </source>
</reference>
<dbReference type="InterPro" id="IPR027417">
    <property type="entry name" value="P-loop_NTPase"/>
</dbReference>
<proteinExistence type="inferred from homology"/>
<dbReference type="PROSITE" id="PS00211">
    <property type="entry name" value="ABC_TRANSPORTER_1"/>
    <property type="match status" value="1"/>
</dbReference>
<keyword evidence="4" id="KW-0547">Nucleotide-binding</keyword>
<dbReference type="InterPro" id="IPR047641">
    <property type="entry name" value="ABC_transpr_MalK/UgpC-like"/>
</dbReference>
<dbReference type="GO" id="GO:0016887">
    <property type="term" value="F:ATP hydrolysis activity"/>
    <property type="evidence" value="ECO:0007669"/>
    <property type="project" value="InterPro"/>
</dbReference>
<evidence type="ECO:0000313" key="7">
    <source>
        <dbReference type="EMBL" id="MBB3967389.1"/>
    </source>
</evidence>
<feature type="domain" description="ABC transporter" evidence="6">
    <location>
        <begin position="2"/>
        <end position="50"/>
    </location>
</feature>
<keyword evidence="5 7" id="KW-0067">ATP-binding</keyword>
<dbReference type="Pfam" id="PF00005">
    <property type="entry name" value="ABC_tran"/>
    <property type="match status" value="1"/>
</dbReference>
<comment type="similarity">
    <text evidence="2">Belongs to the ABC transporter superfamily.</text>
</comment>